<dbReference type="CDD" id="cd00054">
    <property type="entry name" value="EGF_CA"/>
    <property type="match status" value="1"/>
</dbReference>
<evidence type="ECO:0000256" key="17">
    <source>
        <dbReference type="ARBA" id="ARBA00051243"/>
    </source>
</evidence>
<dbReference type="PROSITE" id="PS50011">
    <property type="entry name" value="PROTEIN_KINASE_DOM"/>
    <property type="match status" value="1"/>
</dbReference>
<evidence type="ECO:0000256" key="2">
    <source>
        <dbReference type="ARBA" id="ARBA00011902"/>
    </source>
</evidence>
<dbReference type="STRING" id="6526.A0A2C9K444"/>
<dbReference type="CDD" id="cd00192">
    <property type="entry name" value="PTKc"/>
    <property type="match status" value="1"/>
</dbReference>
<dbReference type="PROSITE" id="PS50835">
    <property type="entry name" value="IG_LIKE"/>
    <property type="match status" value="1"/>
</dbReference>
<dbReference type="OrthoDB" id="6064916at2759"/>
<keyword evidence="11 19" id="KW-0472">Membrane</keyword>
<dbReference type="RefSeq" id="XP_013060988.2">
    <property type="nucleotide sequence ID" value="XM_013205534.2"/>
</dbReference>
<dbReference type="InterPro" id="IPR036179">
    <property type="entry name" value="Ig-like_dom_sf"/>
</dbReference>
<evidence type="ECO:0000313" key="25">
    <source>
        <dbReference type="Proteomes" id="UP000076420"/>
    </source>
</evidence>
<evidence type="ECO:0000256" key="7">
    <source>
        <dbReference type="ARBA" id="ARBA00022741"/>
    </source>
</evidence>
<keyword evidence="10 19" id="KW-1133">Transmembrane helix</keyword>
<dbReference type="SMART" id="SM00409">
    <property type="entry name" value="IG"/>
    <property type="match status" value="3"/>
</dbReference>
<proteinExistence type="predicted"/>
<evidence type="ECO:0000256" key="5">
    <source>
        <dbReference type="ARBA" id="ARBA00022679"/>
    </source>
</evidence>
<keyword evidence="13" id="KW-1015">Disulfide bond</keyword>
<accession>A0A2C9K444</accession>
<evidence type="ECO:0000256" key="16">
    <source>
        <dbReference type="ARBA" id="ARBA00023319"/>
    </source>
</evidence>
<evidence type="ECO:0000256" key="13">
    <source>
        <dbReference type="ARBA" id="ARBA00023157"/>
    </source>
</evidence>
<dbReference type="Gene3D" id="2.60.40.10">
    <property type="entry name" value="Immunoglobulins"/>
    <property type="match status" value="3"/>
</dbReference>
<dbReference type="GO" id="GO:0004714">
    <property type="term" value="F:transmembrane receptor protein tyrosine kinase activity"/>
    <property type="evidence" value="ECO:0007669"/>
    <property type="project" value="UniProtKB-EC"/>
</dbReference>
<dbReference type="CDD" id="cd00096">
    <property type="entry name" value="Ig"/>
    <property type="match status" value="1"/>
</dbReference>
<keyword evidence="16" id="KW-0393">Immunoglobulin domain</keyword>
<dbReference type="InterPro" id="IPR000719">
    <property type="entry name" value="Prot_kinase_dom"/>
</dbReference>
<dbReference type="SMART" id="SM00408">
    <property type="entry name" value="IGc2"/>
    <property type="match status" value="1"/>
</dbReference>
<dbReference type="RefSeq" id="XP_013060989.2">
    <property type="nucleotide sequence ID" value="XM_013205535.2"/>
</dbReference>
<dbReference type="KEGG" id="bgt:106050562"/>
<dbReference type="SUPFAM" id="SSF57196">
    <property type="entry name" value="EGF/Laminin"/>
    <property type="match status" value="1"/>
</dbReference>
<dbReference type="InterPro" id="IPR007110">
    <property type="entry name" value="Ig-like_dom"/>
</dbReference>
<dbReference type="PANTHER" id="PTHR24416">
    <property type="entry name" value="TYROSINE-PROTEIN KINASE RECEPTOR"/>
    <property type="match status" value="1"/>
</dbReference>
<dbReference type="InterPro" id="IPR001881">
    <property type="entry name" value="EGF-like_Ca-bd_dom"/>
</dbReference>
<evidence type="ECO:0000256" key="8">
    <source>
        <dbReference type="ARBA" id="ARBA00022777"/>
    </source>
</evidence>
<organism evidence="24 25">
    <name type="scientific">Biomphalaria glabrata</name>
    <name type="common">Bloodfluke planorb</name>
    <name type="synonym">Freshwater snail</name>
    <dbReference type="NCBI Taxonomy" id="6526"/>
    <lineage>
        <taxon>Eukaryota</taxon>
        <taxon>Metazoa</taxon>
        <taxon>Spiralia</taxon>
        <taxon>Lophotrochozoa</taxon>
        <taxon>Mollusca</taxon>
        <taxon>Gastropoda</taxon>
        <taxon>Heterobranchia</taxon>
        <taxon>Euthyneura</taxon>
        <taxon>Panpulmonata</taxon>
        <taxon>Hygrophila</taxon>
        <taxon>Lymnaeoidea</taxon>
        <taxon>Planorbidae</taxon>
        <taxon>Biomphalaria</taxon>
    </lineage>
</organism>
<feature type="transmembrane region" description="Helical" evidence="19">
    <location>
        <begin position="547"/>
        <end position="568"/>
    </location>
</feature>
<evidence type="ECO:0000256" key="18">
    <source>
        <dbReference type="PROSITE-ProRule" id="PRU10141"/>
    </source>
</evidence>
<evidence type="ECO:0000256" key="3">
    <source>
        <dbReference type="ARBA" id="ARBA00022536"/>
    </source>
</evidence>
<keyword evidence="15" id="KW-0325">Glycoprotein</keyword>
<evidence type="ECO:0000313" key="24">
    <source>
        <dbReference type="EnsemblMetazoa" id="BGLB012891-PD"/>
    </source>
</evidence>
<reference evidence="23" key="2">
    <citation type="submission" date="2013-03" db="EMBL/GenBank/DDBJ databases">
        <title>Sequence assembly of the Biomphalaria glabrata genome version 4.3.</title>
        <authorList>
            <person name="Warren W."/>
            <person name="Wilson R.K."/>
            <person name="Hillier L.W."/>
            <person name="Minx P."/>
        </authorList>
    </citation>
    <scope>NUCLEOTIDE SEQUENCE</scope>
    <source>
        <strain evidence="23">BB02</strain>
    </source>
</reference>
<reference evidence="23" key="1">
    <citation type="journal article" date="2004" name="J. Parasitol.">
        <title>The mitochondrial genome of Biomphalaria glabrata (Gastropoda: Basommatophora), intermediate host of Schistosoma mansoni.</title>
        <authorList>
            <person name="DeJong R.J."/>
            <person name="Emery A.M."/>
            <person name="Adema C.M."/>
        </authorList>
    </citation>
    <scope>NUCLEOTIDE SEQUENCE</scope>
    <source>
        <strain evidence="23">BB02</strain>
    </source>
</reference>
<evidence type="ECO:0000256" key="1">
    <source>
        <dbReference type="ARBA" id="ARBA00004167"/>
    </source>
</evidence>
<evidence type="ECO:0000256" key="14">
    <source>
        <dbReference type="ARBA" id="ARBA00023170"/>
    </source>
</evidence>
<dbReference type="PROSITE" id="PS01187">
    <property type="entry name" value="EGF_CA"/>
    <property type="match status" value="1"/>
</dbReference>
<comment type="subcellular location">
    <subcellularLocation>
        <location evidence="1">Membrane</location>
        <topology evidence="1">Single-pass membrane protein</topology>
    </subcellularLocation>
</comment>
<evidence type="ECO:0000256" key="19">
    <source>
        <dbReference type="SAM" id="Phobius"/>
    </source>
</evidence>
<evidence type="ECO:0000256" key="12">
    <source>
        <dbReference type="ARBA" id="ARBA00023137"/>
    </source>
</evidence>
<name>A0A2C9K444_BIOGL</name>
<dbReference type="EnsemblMetazoa" id="BGLB012891-RC">
    <property type="protein sequence ID" value="BGLB012891-PC"/>
    <property type="gene ID" value="BGLB012891"/>
</dbReference>
<keyword evidence="5" id="KW-0808">Transferase</keyword>
<dbReference type="Gene3D" id="2.10.25.10">
    <property type="entry name" value="Laminin"/>
    <property type="match status" value="1"/>
</dbReference>
<dbReference type="RefSeq" id="XP_013060991.2">
    <property type="nucleotide sequence ID" value="XM_013205537.2"/>
</dbReference>
<dbReference type="Proteomes" id="UP000076420">
    <property type="component" value="Unassembled WGS sequence"/>
</dbReference>
<dbReference type="VEuPathDB" id="VectorBase:BGLAX_034986"/>
<dbReference type="SUPFAM" id="SSF56112">
    <property type="entry name" value="Protein kinase-like (PK-like)"/>
    <property type="match status" value="1"/>
</dbReference>
<dbReference type="GO" id="GO:0005886">
    <property type="term" value="C:plasma membrane"/>
    <property type="evidence" value="ECO:0007669"/>
    <property type="project" value="TreeGrafter"/>
</dbReference>
<dbReference type="InterPro" id="IPR003599">
    <property type="entry name" value="Ig_sub"/>
</dbReference>
<keyword evidence="12" id="KW-0829">Tyrosine-protein kinase</keyword>
<feature type="binding site" evidence="18">
    <location>
        <position position="663"/>
    </location>
    <ligand>
        <name>ATP</name>
        <dbReference type="ChEBI" id="CHEBI:30616"/>
    </ligand>
</feature>
<dbReference type="InterPro" id="IPR013783">
    <property type="entry name" value="Ig-like_fold"/>
</dbReference>
<feature type="signal peptide" evidence="20">
    <location>
        <begin position="1"/>
        <end position="25"/>
    </location>
</feature>
<dbReference type="AlphaFoldDB" id="A0A2C9K444"/>
<dbReference type="SUPFAM" id="SSF48726">
    <property type="entry name" value="Immunoglobulin"/>
    <property type="match status" value="2"/>
</dbReference>
<keyword evidence="8" id="KW-0418">Kinase</keyword>
<dbReference type="InterPro" id="IPR003598">
    <property type="entry name" value="Ig_sub2"/>
</dbReference>
<dbReference type="InterPro" id="IPR001245">
    <property type="entry name" value="Ser-Thr/Tyr_kinase_cat_dom"/>
</dbReference>
<evidence type="ECO:0000256" key="10">
    <source>
        <dbReference type="ARBA" id="ARBA00022989"/>
    </source>
</evidence>
<dbReference type="GO" id="GO:0043235">
    <property type="term" value="C:receptor complex"/>
    <property type="evidence" value="ECO:0007669"/>
    <property type="project" value="TreeGrafter"/>
</dbReference>
<dbReference type="SMART" id="SM00219">
    <property type="entry name" value="TyrKc"/>
    <property type="match status" value="1"/>
</dbReference>
<evidence type="ECO:0000313" key="23">
    <source>
        <dbReference type="EnsemblMetazoa" id="BGLB012891-PB"/>
    </source>
</evidence>
<dbReference type="Gene3D" id="1.10.510.10">
    <property type="entry name" value="Transferase(Phosphotransferase) domain 1"/>
    <property type="match status" value="1"/>
</dbReference>
<dbReference type="SMART" id="SM00179">
    <property type="entry name" value="EGF_CA"/>
    <property type="match status" value="1"/>
</dbReference>
<evidence type="ECO:0000256" key="6">
    <source>
        <dbReference type="ARBA" id="ARBA00022692"/>
    </source>
</evidence>
<dbReference type="InterPro" id="IPR017441">
    <property type="entry name" value="Protein_kinase_ATP_BS"/>
</dbReference>
<dbReference type="EC" id="2.7.10.1" evidence="2"/>
<evidence type="ECO:0000259" key="22">
    <source>
        <dbReference type="PROSITE" id="PS50835"/>
    </source>
</evidence>
<dbReference type="GO" id="GO:0005524">
    <property type="term" value="F:ATP binding"/>
    <property type="evidence" value="ECO:0007669"/>
    <property type="project" value="UniProtKB-UniRule"/>
</dbReference>
<evidence type="ECO:0000256" key="9">
    <source>
        <dbReference type="ARBA" id="ARBA00022840"/>
    </source>
</evidence>
<feature type="domain" description="Protein kinase" evidence="21">
    <location>
        <begin position="629"/>
        <end position="1163"/>
    </location>
</feature>
<evidence type="ECO:0000256" key="20">
    <source>
        <dbReference type="SAM" id="SignalP"/>
    </source>
</evidence>
<dbReference type="InterPro" id="IPR050122">
    <property type="entry name" value="RTK"/>
</dbReference>
<dbReference type="InterPro" id="IPR013151">
    <property type="entry name" value="Immunoglobulin_dom"/>
</dbReference>
<keyword evidence="20" id="KW-0732">Signal</keyword>
<dbReference type="PROSITE" id="PS00107">
    <property type="entry name" value="PROTEIN_KINASE_ATP"/>
    <property type="match status" value="1"/>
</dbReference>
<keyword evidence="9 18" id="KW-0067">ATP-binding</keyword>
<dbReference type="InterPro" id="IPR020635">
    <property type="entry name" value="Tyr_kinase_cat_dom"/>
</dbReference>
<reference evidence="24" key="3">
    <citation type="submission" date="2020-05" db="UniProtKB">
        <authorList>
            <consortium name="EnsemblMetazoa"/>
        </authorList>
    </citation>
    <scope>IDENTIFICATION</scope>
    <source>
        <strain evidence="24">BB02</strain>
    </source>
</reference>
<dbReference type="EnsemblMetazoa" id="BGLB012891-RB">
    <property type="protein sequence ID" value="BGLB012891-PB"/>
    <property type="gene ID" value="BGLB012891"/>
</dbReference>
<dbReference type="Pfam" id="PF07645">
    <property type="entry name" value="EGF_CA"/>
    <property type="match status" value="1"/>
</dbReference>
<evidence type="ECO:0000256" key="15">
    <source>
        <dbReference type="ARBA" id="ARBA00023180"/>
    </source>
</evidence>
<protein>
    <recommendedName>
        <fullName evidence="2">receptor protein-tyrosine kinase</fullName>
        <ecNumber evidence="2">2.7.10.1</ecNumber>
    </recommendedName>
</protein>
<comment type="catalytic activity">
    <reaction evidence="17">
        <text>L-tyrosyl-[protein] + ATP = O-phospho-L-tyrosyl-[protein] + ADP + H(+)</text>
        <dbReference type="Rhea" id="RHEA:10596"/>
        <dbReference type="Rhea" id="RHEA-COMP:10136"/>
        <dbReference type="Rhea" id="RHEA-COMP:20101"/>
        <dbReference type="ChEBI" id="CHEBI:15378"/>
        <dbReference type="ChEBI" id="CHEBI:30616"/>
        <dbReference type="ChEBI" id="CHEBI:46858"/>
        <dbReference type="ChEBI" id="CHEBI:61978"/>
        <dbReference type="ChEBI" id="CHEBI:456216"/>
        <dbReference type="EC" id="2.7.10.1"/>
    </reaction>
</comment>
<dbReference type="PROSITE" id="PS00109">
    <property type="entry name" value="PROTEIN_KINASE_TYR"/>
    <property type="match status" value="1"/>
</dbReference>
<dbReference type="GO" id="GO:0005509">
    <property type="term" value="F:calcium ion binding"/>
    <property type="evidence" value="ECO:0007669"/>
    <property type="project" value="InterPro"/>
</dbReference>
<dbReference type="Gene3D" id="3.30.200.20">
    <property type="entry name" value="Phosphorylase Kinase, domain 1"/>
    <property type="match status" value="1"/>
</dbReference>
<dbReference type="RefSeq" id="XP_013060990.2">
    <property type="nucleotide sequence ID" value="XM_013205536.2"/>
</dbReference>
<dbReference type="Pfam" id="PF07714">
    <property type="entry name" value="PK_Tyr_Ser-Thr"/>
    <property type="match status" value="2"/>
</dbReference>
<evidence type="ECO:0000256" key="4">
    <source>
        <dbReference type="ARBA" id="ARBA00022553"/>
    </source>
</evidence>
<sequence>MSNFGTILAIGIILVHIVMRDGVAAVSIDVSNNDVYPGSDVTFTCTVNLTLEYYQNTISVNYDLSELQEKPSIHLIHLIPGENSHQAPVDISTLPIAEEKGIQRYESDRVVGTIISENPFYEANFTLNNVTVNDFGNYQCSFVQSDLGIVNGNIVLFRVKAPPLIVRRELVRNLQLQVPARLDIVFASFPKYSSLKWTLPDGNSTQDFQIVPIEEGQFLWITSIVILKVTSAHAGTYSCEVTNELGSDTIELIVSVGTFVHIEDAVNQTIVLKTGERKNIECTGVNLSPTTKKQDLSFIWQLKVGSELHVIALNESLGVDVKSIFNNTEGIILAESILTLGRPIYSWRGQLMCIMTVGSVNYTASVKIDVSGTPEVISFIHRYFTSLESTAILTCQVSALAPPDYKWRFANNSSPRKLFDVLDYQKKSELLTLDSVDGKYVTKLFLLNVTYSDFGFYECSAENQFGFSRDIIELDHCFAGYVPSSNGLSCIDIDECKLKKAICDYGCLNLNGSYICSCPDGRSLSSDGKSCDAVDYETLQARVGQGIGLGAGSVVCVVLVLLLIYWCYRRRKHKKHRDSFMSMVHEKAKRTRSLFMLKMSLSDSYIKSLGIENKQDSGIKGGNFPRERLKLLDVIGEGEFGRVCRAEALNIIGTGKWELVAVKMCRENATSSDKLEFLRELSLVSHIPRHLNVVNYLGCCSINDPVMLIMEYINGGDLQTFLRQKRASVPDVEVSDPMLSNSLLLSKRPSTGYRNSAFVKDNHMSTDHSEFNPTETNNTCSDLMESRHQNFNYFTNKHSKVIKACSLNETLQIGADSLTHQMPEQLDSIQLNSVKDSSTSSQIPKSLKPNTMCSQECLICEETQETLYHKPNCLSSTHCFKEKCVLNRSILDSLNLENSSKEFKKITSQSADNSHLVLRVTKSCPTSVLKSTSSEKPKVSPNRAAYITADTISLSGQMGRHKPLSRRSSGLSQFSVSDVYSHYAQSDYSRFSAIDEDMEISSSDLFAFALQIARGMRHLIQNNIIHRDLAARNILVTDRGICKITDFGLARSIEGTDNYERISKGPLPVRWMAPEALIDRIHSPKSDVWAYGVVLWEIVTLGASPYPGLSAQEVLKYVSIGKKMNRPNHCTKEIYDIMSSCWSFSPLERPSFEELCSKLEELLELEGDYINLELFQSEQYSCLDSHVIDERL</sequence>
<dbReference type="Pfam" id="PF00047">
    <property type="entry name" value="ig"/>
    <property type="match status" value="1"/>
</dbReference>
<keyword evidence="7 18" id="KW-0547">Nucleotide-binding</keyword>
<feature type="domain" description="Ig-like" evidence="22">
    <location>
        <begin position="374"/>
        <end position="475"/>
    </location>
</feature>
<dbReference type="VEuPathDB" id="VectorBase:BGLB012891"/>
<feature type="chain" id="PRO_5014284915" description="receptor protein-tyrosine kinase" evidence="20">
    <location>
        <begin position="26"/>
        <end position="1192"/>
    </location>
</feature>
<dbReference type="EnsemblMetazoa" id="BGLB012891-RD">
    <property type="protein sequence ID" value="BGLB012891-PD"/>
    <property type="gene ID" value="BGLB012891"/>
</dbReference>
<dbReference type="PANTHER" id="PTHR24416:SF617">
    <property type="entry name" value="RET ONCOGENE, ISOFORM A"/>
    <property type="match status" value="1"/>
</dbReference>
<gene>
    <name evidence="24" type="primary">106050562</name>
</gene>
<dbReference type="InterPro" id="IPR018097">
    <property type="entry name" value="EGF_Ca-bd_CS"/>
</dbReference>
<evidence type="ECO:0000256" key="11">
    <source>
        <dbReference type="ARBA" id="ARBA00023136"/>
    </source>
</evidence>
<dbReference type="InterPro" id="IPR049883">
    <property type="entry name" value="NOTCH1_EGF-like"/>
</dbReference>
<dbReference type="EnsemblMetazoa" id="BGLB012891-RE">
    <property type="protein sequence ID" value="BGLB012891-PE"/>
    <property type="gene ID" value="BGLB012891"/>
</dbReference>
<dbReference type="InterPro" id="IPR008266">
    <property type="entry name" value="Tyr_kinase_AS"/>
</dbReference>
<dbReference type="GO" id="GO:0007169">
    <property type="term" value="P:cell surface receptor protein tyrosine kinase signaling pathway"/>
    <property type="evidence" value="ECO:0007669"/>
    <property type="project" value="TreeGrafter"/>
</dbReference>
<keyword evidence="3" id="KW-0245">EGF-like domain</keyword>
<evidence type="ECO:0000259" key="21">
    <source>
        <dbReference type="PROSITE" id="PS50011"/>
    </source>
</evidence>
<dbReference type="FunFam" id="1.10.510.10:FF:000554">
    <property type="entry name" value="Predicted protein"/>
    <property type="match status" value="1"/>
</dbReference>
<keyword evidence="14" id="KW-0675">Receptor</keyword>
<keyword evidence="6 19" id="KW-0812">Transmembrane</keyword>
<dbReference type="InterPro" id="IPR011009">
    <property type="entry name" value="Kinase-like_dom_sf"/>
</dbReference>
<keyword evidence="4" id="KW-0597">Phosphoprotein</keyword>